<accession>A0ABD2UF31</accession>
<dbReference type="PANTHER" id="PTHR11413">
    <property type="entry name" value="CYSTATIN FAMILY MEMBER"/>
    <property type="match status" value="1"/>
</dbReference>
<feature type="domain" description="Cystatin" evidence="4">
    <location>
        <begin position="286"/>
        <end position="375"/>
    </location>
</feature>
<dbReference type="InterPro" id="IPR018073">
    <property type="entry name" value="Prot_inh_cystat_CS"/>
</dbReference>
<dbReference type="Proteomes" id="UP001627284">
    <property type="component" value="Unassembled WGS sequence"/>
</dbReference>
<organism evidence="5 6">
    <name type="scientific">Solanum stoloniferum</name>
    <dbReference type="NCBI Taxonomy" id="62892"/>
    <lineage>
        <taxon>Eukaryota</taxon>
        <taxon>Viridiplantae</taxon>
        <taxon>Streptophyta</taxon>
        <taxon>Embryophyta</taxon>
        <taxon>Tracheophyta</taxon>
        <taxon>Spermatophyta</taxon>
        <taxon>Magnoliopsida</taxon>
        <taxon>eudicotyledons</taxon>
        <taxon>Gunneridae</taxon>
        <taxon>Pentapetalae</taxon>
        <taxon>asterids</taxon>
        <taxon>lamiids</taxon>
        <taxon>Solanales</taxon>
        <taxon>Solanaceae</taxon>
        <taxon>Solanoideae</taxon>
        <taxon>Solaneae</taxon>
        <taxon>Solanum</taxon>
    </lineage>
</organism>
<dbReference type="EMBL" id="JBJKTR010000006">
    <property type="protein sequence ID" value="KAL3366990.1"/>
    <property type="molecule type" value="Genomic_DNA"/>
</dbReference>
<dbReference type="Pfam" id="PF00031">
    <property type="entry name" value="Cystatin"/>
    <property type="match status" value="5"/>
</dbReference>
<feature type="domain" description="Cystatin" evidence="4">
    <location>
        <begin position="96"/>
        <end position="185"/>
    </location>
</feature>
<dbReference type="InterPro" id="IPR000010">
    <property type="entry name" value="Cystatin_dom"/>
</dbReference>
<keyword evidence="2 3" id="KW-0789">Thiol protease inhibitor</keyword>
<evidence type="ECO:0000256" key="1">
    <source>
        <dbReference type="ARBA" id="ARBA00022690"/>
    </source>
</evidence>
<evidence type="ECO:0000313" key="6">
    <source>
        <dbReference type="Proteomes" id="UP001627284"/>
    </source>
</evidence>
<protein>
    <recommendedName>
        <fullName evidence="3">Cysteine proteinase inhibitor</fullName>
    </recommendedName>
</protein>
<gene>
    <name evidence="5" type="ORF">AABB24_011614</name>
</gene>
<dbReference type="AlphaFoldDB" id="A0ABD2UF31"/>
<dbReference type="SMART" id="SM00043">
    <property type="entry name" value="CY"/>
    <property type="match status" value="5"/>
</dbReference>
<sequence length="474" mass="54679">MAIVGGLVDVPFENKVEFDDLARFAVQDYNQKNDSSLEFKKVLNVKQQIVAGIMYYITFEATEGGNKKEYEAKILLRKWEDLKKVVGFKLVGDDSTKPGGIINVPNPNKTEFQELARFAIQDYNKKQNAHLEFVENLNVKEQVVAGTMYYITLAATDAGKKKIYEAKIWVKEWEDFKKVVEFKLIGDDNAKFGGIISVPFPNRPEFQDLARFAIQDYNKKEKAHLEFVEILNVKEQVVAGMMYYITLVVTDDAGKTKIYEAKIWVKEWENFKKVIEFKLFIGDDVPILGGIINIQGINSLVFQDLARFAVQDHNKKEKAHLEFVEVLNVKEQVVAGMMYYITLAATDAGKKKIYEAKIWVKEWEDFQKVVEFKLVGDDIAKLGGITDVPFPNNPEFRDLARFAVQDYNKKENAHLEFVEVLNVKEQVVAGMMYYITLVATDAGYKKIYKTKIWVKEWENFKEVQEFKQIVYATK</sequence>
<proteinExistence type="inferred from homology"/>
<dbReference type="SUPFAM" id="SSF54403">
    <property type="entry name" value="Cystatin/monellin"/>
    <property type="match status" value="5"/>
</dbReference>
<comment type="similarity">
    <text evidence="3">Belongs to the cystatin family. Phytocystatin subfamily.</text>
</comment>
<reference evidence="5 6" key="1">
    <citation type="submission" date="2024-05" db="EMBL/GenBank/DDBJ databases">
        <title>De novo assembly of an allotetraploid wild potato.</title>
        <authorList>
            <person name="Hosaka A.J."/>
        </authorList>
    </citation>
    <scope>NUCLEOTIDE SEQUENCE [LARGE SCALE GENOMIC DNA]</scope>
    <source>
        <tissue evidence="5">Young leaves</tissue>
    </source>
</reference>
<keyword evidence="1 3" id="KW-0646">Protease inhibitor</keyword>
<name>A0ABD2UF31_9SOLN</name>
<dbReference type="InterPro" id="IPR046350">
    <property type="entry name" value="Cystatin_sf"/>
</dbReference>
<evidence type="ECO:0000259" key="4">
    <source>
        <dbReference type="SMART" id="SM00043"/>
    </source>
</evidence>
<dbReference type="CDD" id="cd00042">
    <property type="entry name" value="CY"/>
    <property type="match status" value="5"/>
</dbReference>
<dbReference type="PANTHER" id="PTHR11413:SF116">
    <property type="entry name" value="MULTICYSTATIN"/>
    <property type="match status" value="1"/>
</dbReference>
<feature type="domain" description="Cystatin" evidence="4">
    <location>
        <begin position="380"/>
        <end position="469"/>
    </location>
</feature>
<dbReference type="PROSITE" id="PS00287">
    <property type="entry name" value="CYSTATIN"/>
    <property type="match status" value="3"/>
</dbReference>
<feature type="domain" description="Cystatin" evidence="4">
    <location>
        <begin position="190"/>
        <end position="280"/>
    </location>
</feature>
<keyword evidence="6" id="KW-1185">Reference proteome</keyword>
<comment type="caution">
    <text evidence="5">The sequence shown here is derived from an EMBL/GenBank/DDBJ whole genome shotgun (WGS) entry which is preliminary data.</text>
</comment>
<dbReference type="InterPro" id="IPR027214">
    <property type="entry name" value="Cystatin"/>
</dbReference>
<evidence type="ECO:0000256" key="3">
    <source>
        <dbReference type="RuleBase" id="RU362130"/>
    </source>
</evidence>
<feature type="domain" description="Cystatin" evidence="4">
    <location>
        <begin position="2"/>
        <end position="91"/>
    </location>
</feature>
<evidence type="ECO:0000256" key="2">
    <source>
        <dbReference type="ARBA" id="ARBA00022704"/>
    </source>
</evidence>
<dbReference type="GO" id="GO:0004869">
    <property type="term" value="F:cysteine-type endopeptidase inhibitor activity"/>
    <property type="evidence" value="ECO:0007669"/>
    <property type="project" value="UniProtKB-KW"/>
</dbReference>
<evidence type="ECO:0000313" key="5">
    <source>
        <dbReference type="EMBL" id="KAL3366990.1"/>
    </source>
</evidence>
<dbReference type="Gene3D" id="3.10.450.10">
    <property type="match status" value="5"/>
</dbReference>